<accession>A0A544QW67</accession>
<keyword evidence="4 10" id="KW-0812">Transmembrane</keyword>
<dbReference type="FunFam" id="3.40.50.300:FF:000032">
    <property type="entry name" value="Export ABC transporter ATP-binding protein"/>
    <property type="match status" value="1"/>
</dbReference>
<dbReference type="PANTHER" id="PTHR42798:SF6">
    <property type="entry name" value="CELL DIVISION ATP-BINDING PROTEIN FTSE"/>
    <property type="match status" value="1"/>
</dbReference>
<comment type="caution">
    <text evidence="12">The sequence shown here is derived from an EMBL/GenBank/DDBJ whole genome shotgun (WGS) entry which is preliminary data.</text>
</comment>
<keyword evidence="8 10" id="KW-0472">Membrane</keyword>
<dbReference type="Pfam" id="PF00005">
    <property type="entry name" value="ABC_tran"/>
    <property type="match status" value="1"/>
</dbReference>
<keyword evidence="7 10" id="KW-1133">Transmembrane helix</keyword>
<dbReference type="GO" id="GO:0022857">
    <property type="term" value="F:transmembrane transporter activity"/>
    <property type="evidence" value="ECO:0007669"/>
    <property type="project" value="UniProtKB-ARBA"/>
</dbReference>
<evidence type="ECO:0000256" key="7">
    <source>
        <dbReference type="ARBA" id="ARBA00022989"/>
    </source>
</evidence>
<dbReference type="InterPro" id="IPR027417">
    <property type="entry name" value="P-loop_NTPase"/>
</dbReference>
<dbReference type="GO" id="GO:0005524">
    <property type="term" value="F:ATP binding"/>
    <property type="evidence" value="ECO:0007669"/>
    <property type="project" value="UniProtKB-KW"/>
</dbReference>
<dbReference type="PROSITE" id="PS50893">
    <property type="entry name" value="ABC_TRANSPORTER_2"/>
    <property type="match status" value="1"/>
</dbReference>
<dbReference type="InterPro" id="IPR017911">
    <property type="entry name" value="MacB-like_ATP-bd"/>
</dbReference>
<evidence type="ECO:0000313" key="13">
    <source>
        <dbReference type="Proteomes" id="UP000317863"/>
    </source>
</evidence>
<feature type="domain" description="ABC transporter" evidence="11">
    <location>
        <begin position="2"/>
        <end position="240"/>
    </location>
</feature>
<dbReference type="SMART" id="SM00382">
    <property type="entry name" value="AAA"/>
    <property type="match status" value="1"/>
</dbReference>
<keyword evidence="3" id="KW-1003">Cell membrane</keyword>
<organism evidence="12 13">
    <name type="scientific">Peptacetobacter hominis</name>
    <dbReference type="NCBI Taxonomy" id="2743610"/>
    <lineage>
        <taxon>Bacteria</taxon>
        <taxon>Bacillati</taxon>
        <taxon>Bacillota</taxon>
        <taxon>Clostridia</taxon>
        <taxon>Peptostreptococcales</taxon>
        <taxon>Peptostreptococcaceae</taxon>
        <taxon>Peptacetobacter</taxon>
    </lineage>
</organism>
<dbReference type="GO" id="GO:0005886">
    <property type="term" value="C:plasma membrane"/>
    <property type="evidence" value="ECO:0007669"/>
    <property type="project" value="UniProtKB-SubCell"/>
</dbReference>
<evidence type="ECO:0000259" key="11">
    <source>
        <dbReference type="PROSITE" id="PS50893"/>
    </source>
</evidence>
<dbReference type="AlphaFoldDB" id="A0A544QW67"/>
<feature type="transmembrane region" description="Helical" evidence="10">
    <location>
        <begin position="949"/>
        <end position="978"/>
    </location>
</feature>
<evidence type="ECO:0000256" key="1">
    <source>
        <dbReference type="ARBA" id="ARBA00004429"/>
    </source>
</evidence>
<dbReference type="InterPro" id="IPR003838">
    <property type="entry name" value="ABC3_permease_C"/>
</dbReference>
<evidence type="ECO:0000256" key="3">
    <source>
        <dbReference type="ARBA" id="ARBA00022475"/>
    </source>
</evidence>
<gene>
    <name evidence="12" type="ORF">EXD82_03580</name>
</gene>
<keyword evidence="2" id="KW-0813">Transport</keyword>
<reference evidence="12 13" key="1">
    <citation type="submission" date="2019-02" db="EMBL/GenBank/DDBJ databases">
        <title>Peptostreptococcaceae bacterium ZHW00191 nov., a new bacterium isolated from the human gut.</title>
        <authorList>
            <person name="Zhou H.-W."/>
            <person name="Chen X.-J."/>
        </authorList>
    </citation>
    <scope>NUCLEOTIDE SEQUENCE [LARGE SCALE GENOMIC DNA]</scope>
    <source>
        <strain evidence="12 13">ZHW00191</strain>
    </source>
</reference>
<proteinExistence type="inferred from homology"/>
<dbReference type="InterPro" id="IPR003439">
    <property type="entry name" value="ABC_transporter-like_ATP-bd"/>
</dbReference>
<evidence type="ECO:0000256" key="2">
    <source>
        <dbReference type="ARBA" id="ARBA00022448"/>
    </source>
</evidence>
<dbReference type="PROSITE" id="PS00211">
    <property type="entry name" value="ABC_TRANSPORTER_1"/>
    <property type="match status" value="1"/>
</dbReference>
<name>A0A544QW67_9FIRM</name>
<dbReference type="Proteomes" id="UP000317863">
    <property type="component" value="Unassembled WGS sequence"/>
</dbReference>
<feature type="transmembrane region" description="Helical" evidence="10">
    <location>
        <begin position="1043"/>
        <end position="1066"/>
    </location>
</feature>
<comment type="subcellular location">
    <subcellularLocation>
        <location evidence="1">Cell inner membrane</location>
        <topology evidence="1">Multi-pass membrane protein</topology>
    </subcellularLocation>
</comment>
<dbReference type="GO" id="GO:0098796">
    <property type="term" value="C:membrane protein complex"/>
    <property type="evidence" value="ECO:0007669"/>
    <property type="project" value="UniProtKB-ARBA"/>
</dbReference>
<protein>
    <submittedName>
        <fullName evidence="12">ABC transporter ATP-binding protein/permease</fullName>
    </submittedName>
</protein>
<dbReference type="Gene3D" id="3.40.50.300">
    <property type="entry name" value="P-loop containing nucleotide triphosphate hydrolases"/>
    <property type="match status" value="1"/>
</dbReference>
<dbReference type="SUPFAM" id="SSF52540">
    <property type="entry name" value="P-loop containing nucleoside triphosphate hydrolases"/>
    <property type="match status" value="1"/>
</dbReference>
<dbReference type="OrthoDB" id="2079174at2"/>
<dbReference type="RefSeq" id="WP_142535541.1">
    <property type="nucleotide sequence ID" value="NZ_SGJB01000005.1"/>
</dbReference>
<keyword evidence="5" id="KW-0547">Nucleotide-binding</keyword>
<dbReference type="Pfam" id="PF02687">
    <property type="entry name" value="FtsX"/>
    <property type="match status" value="1"/>
</dbReference>
<comment type="similarity">
    <text evidence="9">Belongs to the ABC transporter superfamily. Macrolide exporter (TC 3.A.1.122) family.</text>
</comment>
<evidence type="ECO:0000256" key="5">
    <source>
        <dbReference type="ARBA" id="ARBA00022741"/>
    </source>
</evidence>
<sequence length="1083" mass="120851">MLQIKNIKKEYKTGGLVQKALDDVSLNLRDNEFVAILGPSGSGKTTLLNIIGGLDRYDSGDLVINGISTKEYKDRDWDSYRNHTIGFVFQSYNLIPHQTVLSNVELALTISGVSKSQRREMAKEALEKVGLIKHIHKKPNQLSGGQMQRVAIARALVNDPDIVLADEPTGALDSETSVQVMELLKEVAKDRLVVMVTHNPELAEEYATRIVTLKDGKILDDTDRFDVSEADIVSEKSQNMGKTSMSFLTSLSLSFNNLKTKKGRTILTAFAGSIGIIGIALILSLSNGINNYINDIEEETLSEYPLQIQKAGYDMSSLFRSMSGSNSKDSDSKKTKEDMRVQETLTGMFSTVGSNDLKSLKKYFDSGKSGIEKHTKAIEYSYGIEPQIYSADTDNIRQVHPDKSFSAMGLGSESTTNSMMSSMMSTNVFMQMPENKSLYQNQYDVKAGKWPSKYNECVLVLYPDGSISDYFLYALNLRDPEELDKMVKQFAKEEEVKIPEGKNGYSYEEVLNAEFRLVNAADCYQYDSSYKVWKDKKNDEKYMKSLVEKGEKIKIVGIVQPKKDASISMLMPGIYYTPELSKHVIEKASESEIVKQQLKNEDINVFTGKEFNSKSSEGGFDMKSLFKVDESKFASAFQMDPSRINVDLSNLNNLMGQVSLPGINISDIISKIDINISTEQINSMISDLAAGYMDYVKNRPEMDFSMLDIQVMSYLNSPQVEKLLIDQVEQAIKENGEIKLTDAQMKEILNTIIDEFYKYSEENNLPDIMKMGQYFMEYIQTDEAKKIINKHLDEIARSNSIEEQIYSILKGYMGSVTGSISSALEKEITNSMRKLSASMANAFKFDMSAFSGAMNMDMSEEEIMELMTAMMYQEDETSENNLKKLGYADFSNPSEISIYPKDFEEKEKVIDILDSYNERMEKAGRDDQVISYTDMVGSLMSSVTTIINAISYVLVAFVAISLVVSSIMIGVITYISVLERKKEIGVLRAIGASKKNISQVFNAETFIIGALSGIIGIGMTIILIVPINQIIHSVTGKDNINAALPIFAGIVLIVISILLTLIGGIIPSRKAAKEDPVTALRTE</sequence>
<evidence type="ECO:0000256" key="6">
    <source>
        <dbReference type="ARBA" id="ARBA00022840"/>
    </source>
</evidence>
<dbReference type="PANTHER" id="PTHR42798">
    <property type="entry name" value="LIPOPROTEIN-RELEASING SYSTEM ATP-BINDING PROTEIN LOLD"/>
    <property type="match status" value="1"/>
</dbReference>
<feature type="transmembrane region" description="Helical" evidence="10">
    <location>
        <begin position="1005"/>
        <end position="1031"/>
    </location>
</feature>
<dbReference type="InterPro" id="IPR003593">
    <property type="entry name" value="AAA+_ATPase"/>
</dbReference>
<evidence type="ECO:0000256" key="8">
    <source>
        <dbReference type="ARBA" id="ARBA00023136"/>
    </source>
</evidence>
<evidence type="ECO:0000313" key="12">
    <source>
        <dbReference type="EMBL" id="TQQ84937.1"/>
    </source>
</evidence>
<dbReference type="InterPro" id="IPR017871">
    <property type="entry name" value="ABC_transporter-like_CS"/>
</dbReference>
<dbReference type="CDD" id="cd03255">
    <property type="entry name" value="ABC_MJ0796_LolCDE_FtsE"/>
    <property type="match status" value="1"/>
</dbReference>
<dbReference type="EMBL" id="SGJB01000005">
    <property type="protein sequence ID" value="TQQ84937.1"/>
    <property type="molecule type" value="Genomic_DNA"/>
</dbReference>
<keyword evidence="6 12" id="KW-0067">ATP-binding</keyword>
<keyword evidence="13" id="KW-1185">Reference proteome</keyword>
<dbReference type="GO" id="GO:0016887">
    <property type="term" value="F:ATP hydrolysis activity"/>
    <property type="evidence" value="ECO:0007669"/>
    <property type="project" value="InterPro"/>
</dbReference>
<feature type="transmembrane region" description="Helical" evidence="10">
    <location>
        <begin position="266"/>
        <end position="285"/>
    </location>
</feature>
<evidence type="ECO:0000256" key="9">
    <source>
        <dbReference type="ARBA" id="ARBA00038388"/>
    </source>
</evidence>
<evidence type="ECO:0000256" key="10">
    <source>
        <dbReference type="SAM" id="Phobius"/>
    </source>
</evidence>
<evidence type="ECO:0000256" key="4">
    <source>
        <dbReference type="ARBA" id="ARBA00022692"/>
    </source>
</evidence>